<dbReference type="NCBIfam" id="TIGR00412">
    <property type="entry name" value="redox_disulf_2"/>
    <property type="match status" value="1"/>
</dbReference>
<keyword evidence="5" id="KW-1185">Reference proteome</keyword>
<feature type="domain" description="Thioredoxin-like fold" evidence="3">
    <location>
        <begin position="1"/>
        <end position="76"/>
    </location>
</feature>
<proteinExistence type="predicted"/>
<evidence type="ECO:0000259" key="3">
    <source>
        <dbReference type="Pfam" id="PF13192"/>
    </source>
</evidence>
<dbReference type="RefSeq" id="WP_069702452.1">
    <property type="nucleotide sequence ID" value="NZ_MJAT01000033.1"/>
</dbReference>
<feature type="active site" description="Nucleophile" evidence="1">
    <location>
        <position position="13"/>
    </location>
</feature>
<dbReference type="Pfam" id="PF13192">
    <property type="entry name" value="Thioredoxin_3"/>
    <property type="match status" value="1"/>
</dbReference>
<dbReference type="SUPFAM" id="SSF52833">
    <property type="entry name" value="Thioredoxin-like"/>
    <property type="match status" value="1"/>
</dbReference>
<dbReference type="STRING" id="1390249.BHU72_05810"/>
<dbReference type="OrthoDB" id="9800630at2"/>
<evidence type="ECO:0000256" key="2">
    <source>
        <dbReference type="PIRSR" id="PIRSR037031-51"/>
    </source>
</evidence>
<dbReference type="InterPro" id="IPR005243">
    <property type="entry name" value="THIRX-like_proc"/>
</dbReference>
<dbReference type="Proteomes" id="UP000095255">
    <property type="component" value="Unassembled WGS sequence"/>
</dbReference>
<dbReference type="InterPro" id="IPR036249">
    <property type="entry name" value="Thioredoxin-like_sf"/>
</dbReference>
<name>A0A1E5L4R9_9FIRM</name>
<accession>A0A1E5L4R9</accession>
<dbReference type="InterPro" id="IPR012336">
    <property type="entry name" value="Thioredoxin-like_fold"/>
</dbReference>
<organism evidence="4 5">
    <name type="scientific">Desulfuribacillus stibiiarsenatis</name>
    <dbReference type="NCBI Taxonomy" id="1390249"/>
    <lineage>
        <taxon>Bacteria</taxon>
        <taxon>Bacillati</taxon>
        <taxon>Bacillota</taxon>
        <taxon>Desulfuribacillia</taxon>
        <taxon>Desulfuribacillales</taxon>
        <taxon>Desulfuribacillaceae</taxon>
        <taxon>Desulfuribacillus</taxon>
    </lineage>
</organism>
<dbReference type="PANTHER" id="PTHR36450:SF1">
    <property type="entry name" value="THIOREDOXIN"/>
    <property type="match status" value="1"/>
</dbReference>
<keyword evidence="2" id="KW-1015">Disulfide bond</keyword>
<comment type="caution">
    <text evidence="4">The sequence shown here is derived from an EMBL/GenBank/DDBJ whole genome shotgun (WGS) entry which is preliminary data.</text>
</comment>
<evidence type="ECO:0000313" key="5">
    <source>
        <dbReference type="Proteomes" id="UP000095255"/>
    </source>
</evidence>
<keyword evidence="2" id="KW-0676">Redox-active center</keyword>
<evidence type="ECO:0000256" key="1">
    <source>
        <dbReference type="PIRSR" id="PIRSR037031-50"/>
    </source>
</evidence>
<protein>
    <submittedName>
        <fullName evidence="4">Redox-active disulfide protein 2</fullName>
    </submittedName>
</protein>
<sequence length="77" mass="8431">MIIKILGTGCKNCVTLKENTEIALKEIGMEAEITKVTDFKDIMAYGVMSTPALVIDEKVVSYGKVLKPKEIANILKS</sequence>
<dbReference type="AlphaFoldDB" id="A0A1E5L4R9"/>
<dbReference type="Gene3D" id="3.40.30.10">
    <property type="entry name" value="Glutaredoxin"/>
    <property type="match status" value="1"/>
</dbReference>
<feature type="disulfide bond" description="Redox-active" evidence="2">
    <location>
        <begin position="10"/>
        <end position="13"/>
    </location>
</feature>
<dbReference type="PIRSF" id="PIRSF037031">
    <property type="entry name" value="Redox_disulphide_2"/>
    <property type="match status" value="1"/>
</dbReference>
<reference evidence="4 5" key="1">
    <citation type="submission" date="2016-09" db="EMBL/GenBank/DDBJ databases">
        <title>Desulfuribacillus arsenicus sp. nov., an obligately anaerobic, dissimilatory arsenic- and antimonate-reducing bacterium isolated from anoxic sediments.</title>
        <authorList>
            <person name="Abin C.A."/>
            <person name="Hollibaugh J.T."/>
        </authorList>
    </citation>
    <scope>NUCLEOTIDE SEQUENCE [LARGE SCALE GENOMIC DNA]</scope>
    <source>
        <strain evidence="4 5">MLFW-2</strain>
    </source>
</reference>
<dbReference type="PANTHER" id="PTHR36450">
    <property type="entry name" value="THIOREDOXIN"/>
    <property type="match status" value="1"/>
</dbReference>
<dbReference type="EMBL" id="MJAT01000033">
    <property type="protein sequence ID" value="OEH85125.1"/>
    <property type="molecule type" value="Genomic_DNA"/>
</dbReference>
<evidence type="ECO:0000313" key="4">
    <source>
        <dbReference type="EMBL" id="OEH85125.1"/>
    </source>
</evidence>
<gene>
    <name evidence="4" type="ORF">BHU72_05810</name>
</gene>
<feature type="active site" description="Nucleophile" evidence="1">
    <location>
        <position position="10"/>
    </location>
</feature>